<gene>
    <name evidence="1" type="ORF">GDO81_011075</name>
</gene>
<accession>A0AAV7C4E6</accession>
<evidence type="ECO:0000313" key="2">
    <source>
        <dbReference type="Proteomes" id="UP000824782"/>
    </source>
</evidence>
<sequence length="99" mass="11696">MQTSSSYISFPASQRLKKYYLKNPLFLGATEIHAHIYSKLVIWWERADFWVHLGLQPSVDLTQNRADLVFFFFFLVSRLHMCQDFLHVVIYCTSSQTLC</sequence>
<protein>
    <submittedName>
        <fullName evidence="1">Uncharacterized protein</fullName>
    </submittedName>
</protein>
<dbReference type="Proteomes" id="UP000824782">
    <property type="component" value="Unassembled WGS sequence"/>
</dbReference>
<name>A0AAV7C4E6_ENGPU</name>
<dbReference type="AlphaFoldDB" id="A0AAV7C4E6"/>
<dbReference type="EMBL" id="WNYA01000004">
    <property type="protein sequence ID" value="KAG8579852.1"/>
    <property type="molecule type" value="Genomic_DNA"/>
</dbReference>
<evidence type="ECO:0000313" key="1">
    <source>
        <dbReference type="EMBL" id="KAG8579852.1"/>
    </source>
</evidence>
<comment type="caution">
    <text evidence="1">The sequence shown here is derived from an EMBL/GenBank/DDBJ whole genome shotgun (WGS) entry which is preliminary data.</text>
</comment>
<proteinExistence type="predicted"/>
<reference evidence="1" key="1">
    <citation type="thesis" date="2020" institute="ProQuest LLC" country="789 East Eisenhower Parkway, Ann Arbor, MI, USA">
        <title>Comparative Genomics and Chromosome Evolution.</title>
        <authorList>
            <person name="Mudd A.B."/>
        </authorList>
    </citation>
    <scope>NUCLEOTIDE SEQUENCE</scope>
    <source>
        <strain evidence="1">237g6f4</strain>
        <tissue evidence="1">Blood</tissue>
    </source>
</reference>
<organism evidence="1 2">
    <name type="scientific">Engystomops pustulosus</name>
    <name type="common">Tungara frog</name>
    <name type="synonym">Physalaemus pustulosus</name>
    <dbReference type="NCBI Taxonomy" id="76066"/>
    <lineage>
        <taxon>Eukaryota</taxon>
        <taxon>Metazoa</taxon>
        <taxon>Chordata</taxon>
        <taxon>Craniata</taxon>
        <taxon>Vertebrata</taxon>
        <taxon>Euteleostomi</taxon>
        <taxon>Amphibia</taxon>
        <taxon>Batrachia</taxon>
        <taxon>Anura</taxon>
        <taxon>Neobatrachia</taxon>
        <taxon>Hyloidea</taxon>
        <taxon>Leptodactylidae</taxon>
        <taxon>Leiuperinae</taxon>
        <taxon>Engystomops</taxon>
    </lineage>
</organism>
<keyword evidence="2" id="KW-1185">Reference proteome</keyword>